<dbReference type="OrthoDB" id="74360at2759"/>
<accession>A0A086T8Y5</accession>
<gene>
    <name evidence="3" type="ORF">ACRE_033760</name>
</gene>
<evidence type="ECO:0000259" key="2">
    <source>
        <dbReference type="Pfam" id="PF07992"/>
    </source>
</evidence>
<dbReference type="GO" id="GO:0050660">
    <property type="term" value="F:flavin adenine dinucleotide binding"/>
    <property type="evidence" value="ECO:0007669"/>
    <property type="project" value="TreeGrafter"/>
</dbReference>
<dbReference type="Gene3D" id="3.50.50.60">
    <property type="entry name" value="FAD/NAD(P)-binding domain"/>
    <property type="match status" value="1"/>
</dbReference>
<sequence>MAHIITLPRFKQQGSGSHLLARSTVETWLDEFERVVQGRNLDKLSTLFVKDAWIRDFLAVSWDFRTIRGRDKLRHYFESNLVHAPGGISNLRARERGAFKPCFKMPSPGLQWIEGMFSFETRHGRGKGMLRLVMDPDDHDKWKCYLMNLTLQELKGHEEKLGLDRPLGYVNPAGGNWQERRERQRDFVHEDPAVLVVGAGQAGLSIAARLQQLGVTALVVERNPRVGDSWRMRYKTLMTHDPIHYCHLAYIPFPAHWPLFMPKDKLADWLESYSNLMELNVWCGAELRSSSFDQDHQTWTVAIERADGPTRMLRPKHVVLATGNVGDAIMPQLPDQARYGGVVYHGSQHTGASAHGDLSNRRVVVVGSGNSAHDLCQDFYECGAGSVTMLQRGGTYVLTAARGLQMLHTGSYEEGGPPTEDCDVVSQSMPNPVQFALNVHGTKAISAVDEETLSGLARVGFEVDYGDDGSGIYRKYITRGGGYYIDVGCSQLLIDGKVKVRSSPHGIRGFTSTGLILADGTELDAEIIVFATGYETMRSTAHKIFGSKVSSRLGKVWDLNEEGEVNSMWRYSGHPNFWFMGGSLALCRSYSKLLALQIKASELGIYEKPETCT</sequence>
<dbReference type="PANTHER" id="PTHR43539">
    <property type="entry name" value="FLAVIN-BINDING MONOOXYGENASE-LIKE PROTEIN (AFU_ORTHOLOGUE AFUA_4G09220)"/>
    <property type="match status" value="1"/>
</dbReference>
<dbReference type="InterPro" id="IPR036188">
    <property type="entry name" value="FAD/NAD-bd_sf"/>
</dbReference>
<feature type="domain" description="FAD/NAD(P)-binding" evidence="2">
    <location>
        <begin position="193"/>
        <end position="394"/>
    </location>
</feature>
<comment type="caution">
    <text evidence="3">The sequence shown here is derived from an EMBL/GenBank/DDBJ whole genome shotgun (WGS) entry which is preliminary data.</text>
</comment>
<proteinExistence type="predicted"/>
<dbReference type="Pfam" id="PF07992">
    <property type="entry name" value="Pyr_redox_2"/>
    <property type="match status" value="1"/>
</dbReference>
<dbReference type="HOGENOM" id="CLU_015676_1_1_1"/>
<dbReference type="AlphaFoldDB" id="A0A086T8Y5"/>
<evidence type="ECO:0000313" key="4">
    <source>
        <dbReference type="Proteomes" id="UP000029964"/>
    </source>
</evidence>
<keyword evidence="4" id="KW-1185">Reference proteome</keyword>
<dbReference type="PANTHER" id="PTHR43539:SF24">
    <property type="entry name" value="FAD_NAD(P)-BINDING DOMAIN-CONTAINING PROTEIN-RELATED"/>
    <property type="match status" value="1"/>
</dbReference>
<evidence type="ECO:0000313" key="3">
    <source>
        <dbReference type="EMBL" id="KFH45817.1"/>
    </source>
</evidence>
<dbReference type="InterPro" id="IPR050982">
    <property type="entry name" value="Auxin_biosynth/cation_transpt"/>
</dbReference>
<dbReference type="SUPFAM" id="SSF51905">
    <property type="entry name" value="FAD/NAD(P)-binding domain"/>
    <property type="match status" value="2"/>
</dbReference>
<dbReference type="STRING" id="857340.A0A086T8Y5"/>
<reference evidence="4" key="1">
    <citation type="journal article" date="2014" name="Genome Announc.">
        <title>Genome sequence and annotation of Acremonium chrysogenum, producer of the beta-lactam antibiotic cephalosporin C.</title>
        <authorList>
            <person name="Terfehr D."/>
            <person name="Dahlmann T.A."/>
            <person name="Specht T."/>
            <person name="Zadra I."/>
            <person name="Kuernsteiner H."/>
            <person name="Kueck U."/>
        </authorList>
    </citation>
    <scope>NUCLEOTIDE SEQUENCE [LARGE SCALE GENOMIC DNA]</scope>
    <source>
        <strain evidence="4">ATCC 11550 / CBS 779.69 / DSM 880 / IAM 14645 / JCM 23072 / IMI 49137</strain>
    </source>
</reference>
<dbReference type="EMBL" id="JPKY01000027">
    <property type="protein sequence ID" value="KFH45817.1"/>
    <property type="molecule type" value="Genomic_DNA"/>
</dbReference>
<keyword evidence="3" id="KW-0670">Pyruvate</keyword>
<dbReference type="InterPro" id="IPR023753">
    <property type="entry name" value="FAD/NAD-binding_dom"/>
</dbReference>
<dbReference type="GO" id="GO:0004497">
    <property type="term" value="F:monooxygenase activity"/>
    <property type="evidence" value="ECO:0007669"/>
    <property type="project" value="UniProtKB-KW"/>
</dbReference>
<evidence type="ECO:0000256" key="1">
    <source>
        <dbReference type="ARBA" id="ARBA00023002"/>
    </source>
</evidence>
<keyword evidence="3" id="KW-0503">Monooxygenase</keyword>
<dbReference type="Proteomes" id="UP000029964">
    <property type="component" value="Unassembled WGS sequence"/>
</dbReference>
<protein>
    <submittedName>
        <fullName evidence="3">Indole-3-pyruvate monooxygenase-like protein</fullName>
    </submittedName>
</protein>
<organism evidence="3 4">
    <name type="scientific">Hapsidospora chrysogenum (strain ATCC 11550 / CBS 779.69 / DSM 880 / IAM 14645 / JCM 23072 / IMI 49137)</name>
    <name type="common">Acremonium chrysogenum</name>
    <dbReference type="NCBI Taxonomy" id="857340"/>
    <lineage>
        <taxon>Eukaryota</taxon>
        <taxon>Fungi</taxon>
        <taxon>Dikarya</taxon>
        <taxon>Ascomycota</taxon>
        <taxon>Pezizomycotina</taxon>
        <taxon>Sordariomycetes</taxon>
        <taxon>Hypocreomycetidae</taxon>
        <taxon>Hypocreales</taxon>
        <taxon>Bionectriaceae</taxon>
        <taxon>Hapsidospora</taxon>
    </lineage>
</organism>
<dbReference type="PRINTS" id="PR00411">
    <property type="entry name" value="PNDRDTASEI"/>
</dbReference>
<name>A0A086T8Y5_HAPC1</name>
<keyword evidence="1" id="KW-0560">Oxidoreductase</keyword>